<evidence type="ECO:0000313" key="4">
    <source>
        <dbReference type="Proteomes" id="UP001155145"/>
    </source>
</evidence>
<name>A0A9X1S915_9MICC</name>
<dbReference type="EMBL" id="CP094984">
    <property type="protein sequence ID" value="UON92088.1"/>
    <property type="molecule type" value="Genomic_DNA"/>
</dbReference>
<evidence type="ECO:0000313" key="3">
    <source>
        <dbReference type="Proteomes" id="UP000829758"/>
    </source>
</evidence>
<dbReference type="Proteomes" id="UP001155145">
    <property type="component" value="Unassembled WGS sequence"/>
</dbReference>
<gene>
    <name evidence="1" type="ORF">LJ755_04750</name>
    <name evidence="2" type="ORF">MUK71_16165</name>
</gene>
<dbReference type="Proteomes" id="UP000829758">
    <property type="component" value="Chromosome"/>
</dbReference>
<organism evidence="1 4">
    <name type="scientific">Arthrobacter zhangbolii</name>
    <dbReference type="NCBI Taxonomy" id="2886936"/>
    <lineage>
        <taxon>Bacteria</taxon>
        <taxon>Bacillati</taxon>
        <taxon>Actinomycetota</taxon>
        <taxon>Actinomycetes</taxon>
        <taxon>Micrococcales</taxon>
        <taxon>Micrococcaceae</taxon>
        <taxon>Arthrobacter</taxon>
    </lineage>
</organism>
<sequence>MTATDSGHPVTLRLFPDYAGTVLWMSGPVDYEASGLTSGLIRALRSWEESYYRSLTPDLQWVSAEAGKRFTTNGVQLARCLADELGEDYQIEFTTYEKGGAPAGVFRSSGPARNADAVARFNALVIALQAQEDEGNQAQADRQRGKGWYAWAPLSGNFFRR</sequence>
<reference evidence="1" key="1">
    <citation type="submission" date="2021-10" db="EMBL/GenBank/DDBJ databases">
        <title>Novel species in genus Arthrobacter.</title>
        <authorList>
            <person name="Liu Y."/>
        </authorList>
    </citation>
    <scope>NUCLEOTIDE SEQUENCE</scope>
    <source>
        <strain evidence="3">zg-Y462</strain>
        <strain evidence="1">Zg-Y462</strain>
    </source>
</reference>
<protein>
    <submittedName>
        <fullName evidence="1">Uncharacterized protein</fullName>
    </submittedName>
</protein>
<dbReference type="RefSeq" id="WP_227903114.1">
    <property type="nucleotide sequence ID" value="NZ_CP094984.1"/>
</dbReference>
<evidence type="ECO:0000313" key="2">
    <source>
        <dbReference type="EMBL" id="UON92088.1"/>
    </source>
</evidence>
<keyword evidence="3" id="KW-1185">Reference proteome</keyword>
<evidence type="ECO:0000313" key="1">
    <source>
        <dbReference type="EMBL" id="MCC3272036.1"/>
    </source>
</evidence>
<dbReference type="AlphaFoldDB" id="A0A9X1S915"/>
<dbReference type="EMBL" id="JAJFZT010000002">
    <property type="protein sequence ID" value="MCC3272036.1"/>
    <property type="molecule type" value="Genomic_DNA"/>
</dbReference>
<proteinExistence type="predicted"/>
<accession>A0A9X1S915</accession>